<dbReference type="InterPro" id="IPR032325">
    <property type="entry name" value="DUF4852"/>
</dbReference>
<name>A0A519BBD8_9DELT</name>
<protein>
    <submittedName>
        <fullName evidence="2">DUF4852 domain-containing protein</fullName>
    </submittedName>
</protein>
<gene>
    <name evidence="2" type="ORF">EVJ47_05310</name>
</gene>
<dbReference type="Proteomes" id="UP000320813">
    <property type="component" value="Unassembled WGS sequence"/>
</dbReference>
<keyword evidence="1" id="KW-1133">Transmembrane helix</keyword>
<organism evidence="2 3">
    <name type="scientific">Candidatus Acidulodesulfobacterium ferriphilum</name>
    <dbReference type="NCBI Taxonomy" id="2597223"/>
    <lineage>
        <taxon>Bacteria</taxon>
        <taxon>Deltaproteobacteria</taxon>
        <taxon>Candidatus Acidulodesulfobacterales</taxon>
        <taxon>Candidatus Acidulodesulfobacterium</taxon>
    </lineage>
</organism>
<evidence type="ECO:0000313" key="3">
    <source>
        <dbReference type="Proteomes" id="UP000320813"/>
    </source>
</evidence>
<dbReference type="AlphaFoldDB" id="A0A519BBD8"/>
<evidence type="ECO:0000256" key="1">
    <source>
        <dbReference type="SAM" id="Phobius"/>
    </source>
</evidence>
<dbReference type="Pfam" id="PF16144">
    <property type="entry name" value="DUF4852"/>
    <property type="match status" value="1"/>
</dbReference>
<proteinExistence type="predicted"/>
<feature type="transmembrane region" description="Helical" evidence="1">
    <location>
        <begin position="12"/>
        <end position="33"/>
    </location>
</feature>
<comment type="caution">
    <text evidence="2">The sequence shown here is derived from an EMBL/GenBank/DDBJ whole genome shotgun (WGS) entry which is preliminary data.</text>
</comment>
<reference evidence="2 3" key="1">
    <citation type="submission" date="2019-01" db="EMBL/GenBank/DDBJ databases">
        <title>Insights into ecological role of a new deltaproteobacterial order Candidatus Sinidesulfobacterales (Sva0485) by metagenomics and metatranscriptomics.</title>
        <authorList>
            <person name="Tan S."/>
            <person name="Liu J."/>
            <person name="Fang Y."/>
            <person name="Hedlund B.P."/>
            <person name="Lian Z.H."/>
            <person name="Huang L.Y."/>
            <person name="Li J.T."/>
            <person name="Huang L.N."/>
            <person name="Li W.J."/>
            <person name="Jiang H.C."/>
            <person name="Dong H.L."/>
            <person name="Shu W.S."/>
        </authorList>
    </citation>
    <scope>NUCLEOTIDE SEQUENCE [LARGE SCALE GENOMIC DNA]</scope>
    <source>
        <strain evidence="2">AP3</strain>
    </source>
</reference>
<keyword evidence="1" id="KW-0812">Transmembrane</keyword>
<keyword evidence="1" id="KW-0472">Membrane</keyword>
<dbReference type="EMBL" id="SGBD01000002">
    <property type="protein sequence ID" value="RZD14587.1"/>
    <property type="molecule type" value="Genomic_DNA"/>
</dbReference>
<sequence length="252" mass="29733">MKEKIGRTRERIFWTVFLFLTVVLNISILNTAFGSRAFAGSVNGICHGVYASDPVIYALYLKAANRPVNKDDITTYIKIVNPAQYMHDRYNPFLWKKLFYEDKQKLEKLMKFVSSVKYFKEYIRADISSYNFKKHGFYLSYYRSDRTIENRMKTRRNINFIKIKHGNIYYLFHNLTIVHKNAGDFNFLIMPENDAESFINKRTGTFGHIKKSVFLEYYFVPLTAKNDILTVKVACVKVYNNKHKNFLIGVIK</sequence>
<evidence type="ECO:0000313" key="2">
    <source>
        <dbReference type="EMBL" id="RZD14587.1"/>
    </source>
</evidence>
<accession>A0A519BBD8</accession>